<dbReference type="EMBL" id="CM039172">
    <property type="protein sequence ID" value="KAH9782710.1"/>
    <property type="molecule type" value="Genomic_DNA"/>
</dbReference>
<gene>
    <name evidence="1" type="ORF">KPL71_009022</name>
</gene>
<evidence type="ECO:0000313" key="1">
    <source>
        <dbReference type="EMBL" id="KAH9782710.1"/>
    </source>
</evidence>
<name>A0ACB8MBX9_CITSI</name>
<organism evidence="1 2">
    <name type="scientific">Citrus sinensis</name>
    <name type="common">Sweet orange</name>
    <name type="synonym">Citrus aurantium var. sinensis</name>
    <dbReference type="NCBI Taxonomy" id="2711"/>
    <lineage>
        <taxon>Eukaryota</taxon>
        <taxon>Viridiplantae</taxon>
        <taxon>Streptophyta</taxon>
        <taxon>Embryophyta</taxon>
        <taxon>Tracheophyta</taxon>
        <taxon>Spermatophyta</taxon>
        <taxon>Magnoliopsida</taxon>
        <taxon>eudicotyledons</taxon>
        <taxon>Gunneridae</taxon>
        <taxon>Pentapetalae</taxon>
        <taxon>rosids</taxon>
        <taxon>malvids</taxon>
        <taxon>Sapindales</taxon>
        <taxon>Rutaceae</taxon>
        <taxon>Aurantioideae</taxon>
        <taxon>Citrus</taxon>
    </lineage>
</organism>
<sequence>MSIATYYTKLKALWDELDALCSIPTCSCGSMKAVIQYQQSHKTMKFLMGLNESYSATRGQILLMDLLPNVNKSYSLVLQDERQRAEQCKQILELLNNVNKPGPMAHHVGTSAMTHLSGKFICISSSLECTPWITDSGATDHMDLRSRKTIGMGTERDGLYYLNVFKEVTCQSVNSFPSQLWHRRLGHLSNKSLHLLSTNVLDIKACDIGNCSVCPLAKQTRVEFSLSSISSTAPFELLHVDIWEGYQTSSISGAHYFLTIVDDHTRCTWVYLMRHKSETRHHLQSFVQLVETQFSSKVKTIRSDNGQEFIMPLYYSNKGIIHQTSCVSTPQQNGVVERKHRHLLNVARALLFQANLPKYFWGEAILTATYLINRIPRPILSGKSPYEMLYKIRPSYNHLRVFGCLCFASTHAQKPSKFDARATRCIFIGYPYGQKGYRVYEIENRRVFTSRDVIFYEDQFPFSNYSSPSHSPVLPMPFPIPNDENVPPNCNDNPTPALEQAIDISNMDFNASIVPRRSSRPTKPHGYLHDFHIQHRLPSQMSQSSELATVTSLGNPYPLCNFLSYDCLSSPHRAFTSSISLQTEPKSFLQAFRDKNWRDAMRAEIDALENNQTWTLTSLPPGKKSVGCKWVFKVKYNPDGSVERYKARLVAKATQKWHLHQLDVNNAFLHGDLHEDVYMDLPPGFGRKGDTRFCKLNKSLYGLKQASRQWFAKLSSALRYAGYKQSKVDYSMFVQSEEGNFTVVLVYVDDVILAGNNLKKIQELKEFLNGRFKLKDLGSLKYFLGIEVARSRNGIHLCQRKYALEILEDMGFLGAKPTKIPLEQNLNLSASDGDLLTEPSSYRKLVGRLIYLTITRPDLVYAVHVLSQFMDKPRTSHLDAAHRVLRYIKQAPGQGIFLSAHSSIQLKAYCDADWARCRDTRRSITGYCIMLGESLISWKTKKQTTISRSSAEAEYRSMATTCCEITWLKYLLEDLKVKHSQAVMLYCDNKAAIHIASNPVFHERTKHIEIDCHLIREKLQTGMIQIAHVCTSQQSADIFTKALGPAQFHHLLGKLSVMNIHSNLRGNVKD</sequence>
<dbReference type="Proteomes" id="UP000829398">
    <property type="component" value="Chromosome 3"/>
</dbReference>
<keyword evidence="2" id="KW-1185">Reference proteome</keyword>
<comment type="caution">
    <text evidence="1">The sequence shown here is derived from an EMBL/GenBank/DDBJ whole genome shotgun (WGS) entry which is preliminary data.</text>
</comment>
<accession>A0ACB8MBX9</accession>
<proteinExistence type="predicted"/>
<reference evidence="2" key="1">
    <citation type="journal article" date="2023" name="Hortic. Res.">
        <title>A chromosome-level phased genome enabling allele-level studies in sweet orange: a case study on citrus Huanglongbing tolerance.</title>
        <authorList>
            <person name="Wu B."/>
            <person name="Yu Q."/>
            <person name="Deng Z."/>
            <person name="Duan Y."/>
            <person name="Luo F."/>
            <person name="Gmitter F. Jr."/>
        </authorList>
    </citation>
    <scope>NUCLEOTIDE SEQUENCE [LARGE SCALE GENOMIC DNA]</scope>
    <source>
        <strain evidence="2">cv. Valencia</strain>
    </source>
</reference>
<protein>
    <submittedName>
        <fullName evidence="1">Retrovirus-related pol polyprotein from transposon RE1</fullName>
    </submittedName>
</protein>
<evidence type="ECO:0000313" key="2">
    <source>
        <dbReference type="Proteomes" id="UP000829398"/>
    </source>
</evidence>